<keyword evidence="2" id="KW-1185">Reference proteome</keyword>
<organism evidence="1 2">
    <name type="scientific">Mycobacterium deserti</name>
    <dbReference type="NCBI Taxonomy" id="2978347"/>
    <lineage>
        <taxon>Bacteria</taxon>
        <taxon>Bacillati</taxon>
        <taxon>Actinomycetota</taxon>
        <taxon>Actinomycetes</taxon>
        <taxon>Mycobacteriales</taxon>
        <taxon>Mycobacteriaceae</taxon>
        <taxon>Mycobacterium</taxon>
    </lineage>
</organism>
<name>A0ABT2MEV1_9MYCO</name>
<reference evidence="2" key="1">
    <citation type="submission" date="2023-07" db="EMBL/GenBank/DDBJ databases">
        <authorList>
            <person name="Deng Y."/>
            <person name="Zhang Y.-Q."/>
        </authorList>
    </citation>
    <scope>NUCLEOTIDE SEQUENCE [LARGE SCALE GENOMIC DNA]</scope>
    <source>
        <strain evidence="2">CPCC 205710</strain>
    </source>
</reference>
<dbReference type="RefSeq" id="WP_260994888.1">
    <property type="nucleotide sequence ID" value="NZ_JAODWD010000005.1"/>
</dbReference>
<comment type="caution">
    <text evidence="1">The sequence shown here is derived from an EMBL/GenBank/DDBJ whole genome shotgun (WGS) entry which is preliminary data.</text>
</comment>
<dbReference type="Proteomes" id="UP001206639">
    <property type="component" value="Unassembled WGS sequence"/>
</dbReference>
<evidence type="ECO:0000313" key="1">
    <source>
        <dbReference type="EMBL" id="MCT7660816.1"/>
    </source>
</evidence>
<evidence type="ECO:0000313" key="2">
    <source>
        <dbReference type="Proteomes" id="UP001206639"/>
    </source>
</evidence>
<dbReference type="EMBL" id="JAODWD010000005">
    <property type="protein sequence ID" value="MCT7660816.1"/>
    <property type="molecule type" value="Genomic_DNA"/>
</dbReference>
<proteinExistence type="predicted"/>
<gene>
    <name evidence="1" type="ORF">N4S67_20650</name>
</gene>
<sequence>MPTTPDEDLADAIAAMQEWGSLHRRLNAARLRAQESAAKAAAARARMAVEARDVAKLESMSFTTILAHLKGSHSDDLAREMAEHQAAEYEYLTLQARADADERVVEGYGRRLGELGDVKMRHKRALAAKEQWLRDSDDPAAAQLGEIAERRGVLEAELAELDQATDAGLRALEHLCAASEEFDSARSWSAYDTWFDGGVVSSMVKQGKLDAGVAHMRRADAALKRFATELADVDMTGANRLELGKFTRIFDVWFDNIFSDLAVRSTIIDGQDDVAESISGVKAMLTQLRSRRTSRADELLRLQAQRAELLESKPARGR</sequence>
<protein>
    <submittedName>
        <fullName evidence="1">Uncharacterized protein</fullName>
    </submittedName>
</protein>
<accession>A0ABT2MEV1</accession>